<comment type="subunit">
    <text evidence="11">The system is composed of three essential subunits: KdpA, KdpB and KdpC.</text>
</comment>
<dbReference type="EMBL" id="CP044205">
    <property type="protein sequence ID" value="QFY44384.1"/>
    <property type="molecule type" value="Genomic_DNA"/>
</dbReference>
<evidence type="ECO:0000256" key="7">
    <source>
        <dbReference type="ARBA" id="ARBA00022958"/>
    </source>
</evidence>
<dbReference type="Proteomes" id="UP000325755">
    <property type="component" value="Chromosome"/>
</dbReference>
<comment type="subcellular location">
    <subcellularLocation>
        <location evidence="11">Cell membrane</location>
        <topology evidence="11">Single-pass membrane protein</topology>
    </subcellularLocation>
</comment>
<dbReference type="Pfam" id="PF02669">
    <property type="entry name" value="KdpC"/>
    <property type="match status" value="1"/>
</dbReference>
<evidence type="ECO:0000256" key="2">
    <source>
        <dbReference type="ARBA" id="ARBA00022475"/>
    </source>
</evidence>
<keyword evidence="4 11" id="KW-0812">Transmembrane</keyword>
<sequence>MNNIIRPLFTSFIFLTLVTGVGYPLLVTAIGQKFFPYQANGSLIERQGKVIGSQLIGQSFTEPQYFWGRLSATSPTPYNSGLSGGSNLGPLNPALLQNAQARLDALHAADPGNQAAVPIDLVTSSASGLDPEISLAAVEYQLKRVANSRHLSEARLRALVNAQVQHPWLGFVGETRVNVLTLNLALDAMIHP</sequence>
<dbReference type="RefSeq" id="WP_153250349.1">
    <property type="nucleotide sequence ID" value="NZ_CP044205.1"/>
</dbReference>
<proteinExistence type="inferred from homology"/>
<dbReference type="AlphaFoldDB" id="A0A5Q0BQA5"/>
<dbReference type="KEGG" id="mmob:F6R98_18555"/>
<evidence type="ECO:0000256" key="8">
    <source>
        <dbReference type="ARBA" id="ARBA00022989"/>
    </source>
</evidence>
<dbReference type="PANTHER" id="PTHR30042:SF2">
    <property type="entry name" value="POTASSIUM-TRANSPORTING ATPASE KDPC SUBUNIT"/>
    <property type="match status" value="1"/>
</dbReference>
<dbReference type="GO" id="GO:0005886">
    <property type="term" value="C:plasma membrane"/>
    <property type="evidence" value="ECO:0007669"/>
    <property type="project" value="UniProtKB-SubCell"/>
</dbReference>
<evidence type="ECO:0000256" key="6">
    <source>
        <dbReference type="ARBA" id="ARBA00022840"/>
    </source>
</evidence>
<evidence type="ECO:0000256" key="5">
    <source>
        <dbReference type="ARBA" id="ARBA00022741"/>
    </source>
</evidence>
<keyword evidence="5 11" id="KW-0547">Nucleotide-binding</keyword>
<dbReference type="InParanoid" id="A0A5Q0BQA5"/>
<keyword evidence="6 11" id="KW-0067">ATP-binding</keyword>
<keyword evidence="13" id="KW-1185">Reference proteome</keyword>
<keyword evidence="10 11" id="KW-0472">Membrane</keyword>
<dbReference type="HAMAP" id="MF_00276">
    <property type="entry name" value="KdpC"/>
    <property type="match status" value="1"/>
</dbReference>
<organism evidence="12 13">
    <name type="scientific">Candidatus Methylospira mobilis</name>
    <dbReference type="NCBI Taxonomy" id="1808979"/>
    <lineage>
        <taxon>Bacteria</taxon>
        <taxon>Pseudomonadati</taxon>
        <taxon>Pseudomonadota</taxon>
        <taxon>Gammaproteobacteria</taxon>
        <taxon>Methylococcales</taxon>
        <taxon>Methylococcaceae</taxon>
        <taxon>Candidatus Methylospira</taxon>
    </lineage>
</organism>
<evidence type="ECO:0000313" key="12">
    <source>
        <dbReference type="EMBL" id="QFY44384.1"/>
    </source>
</evidence>
<dbReference type="PANTHER" id="PTHR30042">
    <property type="entry name" value="POTASSIUM-TRANSPORTING ATPASE C CHAIN"/>
    <property type="match status" value="1"/>
</dbReference>
<keyword evidence="7 11" id="KW-0630">Potassium</keyword>
<dbReference type="NCBIfam" id="NF001454">
    <property type="entry name" value="PRK00315.1"/>
    <property type="match status" value="1"/>
</dbReference>
<evidence type="ECO:0000256" key="1">
    <source>
        <dbReference type="ARBA" id="ARBA00022448"/>
    </source>
</evidence>
<protein>
    <recommendedName>
        <fullName evidence="11">Potassium-transporting ATPase KdpC subunit</fullName>
    </recommendedName>
    <alternativeName>
        <fullName evidence="11">ATP phosphohydrolase [potassium-transporting] C chain</fullName>
    </alternativeName>
    <alternativeName>
        <fullName evidence="11">Potassium-binding and translocating subunit C</fullName>
    </alternativeName>
    <alternativeName>
        <fullName evidence="11">Potassium-translocating ATPase C chain</fullName>
    </alternativeName>
</protein>
<keyword evidence="1 11" id="KW-0813">Transport</keyword>
<dbReference type="GO" id="GO:0008556">
    <property type="term" value="F:P-type potassium transmembrane transporter activity"/>
    <property type="evidence" value="ECO:0007669"/>
    <property type="project" value="InterPro"/>
</dbReference>
<dbReference type="InterPro" id="IPR003820">
    <property type="entry name" value="KdpC"/>
</dbReference>
<comment type="similarity">
    <text evidence="11">Belongs to the KdpC family.</text>
</comment>
<dbReference type="PIRSF" id="PIRSF001296">
    <property type="entry name" value="K_ATPase_KdpC"/>
    <property type="match status" value="1"/>
</dbReference>
<gene>
    <name evidence="11 12" type="primary">kdpC</name>
    <name evidence="12" type="ORF">F6R98_18555</name>
</gene>
<evidence type="ECO:0000256" key="11">
    <source>
        <dbReference type="HAMAP-Rule" id="MF_00276"/>
    </source>
</evidence>
<dbReference type="NCBIfam" id="TIGR00681">
    <property type="entry name" value="kdpC"/>
    <property type="match status" value="1"/>
</dbReference>
<evidence type="ECO:0000256" key="3">
    <source>
        <dbReference type="ARBA" id="ARBA00022538"/>
    </source>
</evidence>
<dbReference type="FunCoup" id="A0A5Q0BQA5">
    <property type="interactions" value="201"/>
</dbReference>
<keyword evidence="3 11" id="KW-0633">Potassium transport</keyword>
<accession>A0A5Q0BQA5</accession>
<dbReference type="OrthoDB" id="9788285at2"/>
<reference evidence="12 13" key="1">
    <citation type="submission" date="2019-09" db="EMBL/GenBank/DDBJ databases">
        <title>Ecophysiology of the spiral-shaped methanotroph Methylospira mobilis as revealed by the complete genome sequence.</title>
        <authorList>
            <person name="Oshkin I.Y."/>
            <person name="Dedysh S.N."/>
            <person name="Miroshnikov K."/>
            <person name="Danilova O.V."/>
            <person name="Hakobyan A."/>
            <person name="Liesack W."/>
        </authorList>
    </citation>
    <scope>NUCLEOTIDE SEQUENCE [LARGE SCALE GENOMIC DNA]</scope>
    <source>
        <strain evidence="12 13">Shm1</strain>
    </source>
</reference>
<dbReference type="GO" id="GO:0005524">
    <property type="term" value="F:ATP binding"/>
    <property type="evidence" value="ECO:0007669"/>
    <property type="project" value="UniProtKB-UniRule"/>
</dbReference>
<evidence type="ECO:0000313" key="13">
    <source>
        <dbReference type="Proteomes" id="UP000325755"/>
    </source>
</evidence>
<keyword evidence="2 11" id="KW-1003">Cell membrane</keyword>
<keyword evidence="8 11" id="KW-1133">Transmembrane helix</keyword>
<keyword evidence="9 11" id="KW-0406">Ion transport</keyword>
<evidence type="ECO:0000256" key="9">
    <source>
        <dbReference type="ARBA" id="ARBA00023065"/>
    </source>
</evidence>
<name>A0A5Q0BQA5_9GAMM</name>
<evidence type="ECO:0000256" key="10">
    <source>
        <dbReference type="ARBA" id="ARBA00023136"/>
    </source>
</evidence>
<comment type="function">
    <text evidence="11">Part of the high-affinity ATP-driven potassium transport (or Kdp) system, which catalyzes the hydrolysis of ATP coupled with the electrogenic transport of potassium into the cytoplasm. This subunit acts as a catalytic chaperone that increases the ATP-binding affinity of the ATP-hydrolyzing subunit KdpB by the formation of a transient KdpB/KdpC/ATP ternary complex.</text>
</comment>
<evidence type="ECO:0000256" key="4">
    <source>
        <dbReference type="ARBA" id="ARBA00022692"/>
    </source>
</evidence>